<dbReference type="GO" id="GO:0046983">
    <property type="term" value="F:protein dimerization activity"/>
    <property type="evidence" value="ECO:0007669"/>
    <property type="project" value="InterPro"/>
</dbReference>
<feature type="non-terminal residue" evidence="1">
    <location>
        <position position="1"/>
    </location>
</feature>
<dbReference type="InterPro" id="IPR050433">
    <property type="entry name" value="Myc_transcription_factors"/>
</dbReference>
<accession>A0A7T8KLA4</accession>
<evidence type="ECO:0000313" key="2">
    <source>
        <dbReference type="Proteomes" id="UP000595437"/>
    </source>
</evidence>
<gene>
    <name evidence="1" type="ORF">FKW44_003178</name>
</gene>
<proteinExistence type="predicted"/>
<dbReference type="Proteomes" id="UP000595437">
    <property type="component" value="Chromosome 2"/>
</dbReference>
<protein>
    <submittedName>
        <fullName evidence="1">Uncharacterized protein</fullName>
    </submittedName>
</protein>
<dbReference type="OrthoDB" id="5964374at2759"/>
<feature type="non-terminal residue" evidence="1">
    <location>
        <position position="59"/>
    </location>
</feature>
<dbReference type="AlphaFoldDB" id="A0A7T8KLA4"/>
<reference evidence="2" key="1">
    <citation type="submission" date="2021-01" db="EMBL/GenBank/DDBJ databases">
        <title>Caligus Genome Assembly.</title>
        <authorList>
            <person name="Gallardo-Escarate C."/>
        </authorList>
    </citation>
    <scope>NUCLEOTIDE SEQUENCE [LARGE SCALE GENOMIC DNA]</scope>
</reference>
<name>A0A7T8KLA4_CALRO</name>
<organism evidence="1 2">
    <name type="scientific">Caligus rogercresseyi</name>
    <name type="common">Sea louse</name>
    <dbReference type="NCBI Taxonomy" id="217165"/>
    <lineage>
        <taxon>Eukaryota</taxon>
        <taxon>Metazoa</taxon>
        <taxon>Ecdysozoa</taxon>
        <taxon>Arthropoda</taxon>
        <taxon>Crustacea</taxon>
        <taxon>Multicrustacea</taxon>
        <taxon>Hexanauplia</taxon>
        <taxon>Copepoda</taxon>
        <taxon>Siphonostomatoida</taxon>
        <taxon>Caligidae</taxon>
        <taxon>Caligus</taxon>
    </lineage>
</organism>
<dbReference type="SUPFAM" id="SSF47459">
    <property type="entry name" value="HLH, helix-loop-helix DNA-binding domain"/>
    <property type="match status" value="1"/>
</dbReference>
<sequence>VVVPELKDAEKASKLNILNKSAEYCKLLTSSDNRLRKEKESLLSRNAALSQRLSQLKSL</sequence>
<evidence type="ECO:0000313" key="1">
    <source>
        <dbReference type="EMBL" id="QQP58003.1"/>
    </source>
</evidence>
<dbReference type="PANTHER" id="PTHR45851">
    <property type="entry name" value="MYC PROTO-ONCOGENE"/>
    <property type="match status" value="1"/>
</dbReference>
<dbReference type="InterPro" id="IPR036638">
    <property type="entry name" value="HLH_DNA-bd_sf"/>
</dbReference>
<keyword evidence="2" id="KW-1185">Reference proteome</keyword>
<dbReference type="EMBL" id="CP045891">
    <property type="protein sequence ID" value="QQP58003.1"/>
    <property type="molecule type" value="Genomic_DNA"/>
</dbReference>
<dbReference type="Gene3D" id="4.10.280.10">
    <property type="entry name" value="Helix-loop-helix DNA-binding domain"/>
    <property type="match status" value="1"/>
</dbReference>